<dbReference type="InterPro" id="IPR015943">
    <property type="entry name" value="WD40/YVTN_repeat-like_dom_sf"/>
</dbReference>
<dbReference type="Gene3D" id="2.30.30.700">
    <property type="entry name" value="SLA1 homology domain 1"/>
    <property type="match status" value="1"/>
</dbReference>
<proteinExistence type="predicted"/>
<evidence type="ECO:0000313" key="3">
    <source>
        <dbReference type="EMBL" id="TWU00504.1"/>
    </source>
</evidence>
<reference evidence="3 4" key="1">
    <citation type="submission" date="2019-02" db="EMBL/GenBank/DDBJ databases">
        <title>Deep-cultivation of Planctomycetes and their phenomic and genomic characterization uncovers novel biology.</title>
        <authorList>
            <person name="Wiegand S."/>
            <person name="Jogler M."/>
            <person name="Boedeker C."/>
            <person name="Pinto D."/>
            <person name="Vollmers J."/>
            <person name="Rivas-Marin E."/>
            <person name="Kohn T."/>
            <person name="Peeters S.H."/>
            <person name="Heuer A."/>
            <person name="Rast P."/>
            <person name="Oberbeckmann S."/>
            <person name="Bunk B."/>
            <person name="Jeske O."/>
            <person name="Meyerdierks A."/>
            <person name="Storesund J.E."/>
            <person name="Kallscheuer N."/>
            <person name="Luecker S."/>
            <person name="Lage O.M."/>
            <person name="Pohl T."/>
            <person name="Merkel B.J."/>
            <person name="Hornburger P."/>
            <person name="Mueller R.-W."/>
            <person name="Bruemmer F."/>
            <person name="Labrenz M."/>
            <person name="Spormann A.M."/>
            <person name="Op Den Camp H."/>
            <person name="Overmann J."/>
            <person name="Amann R."/>
            <person name="Jetten M.S.M."/>
            <person name="Mascher T."/>
            <person name="Medema M.H."/>
            <person name="Devos D.P."/>
            <person name="Kaster A.-K."/>
            <person name="Ovreas L."/>
            <person name="Rohde M."/>
            <person name="Galperin M.Y."/>
            <person name="Jogler C."/>
        </authorList>
    </citation>
    <scope>NUCLEOTIDE SEQUENCE [LARGE SCALE GENOMIC DNA]</scope>
    <source>
        <strain evidence="3 4">Pla108</strain>
    </source>
</reference>
<keyword evidence="4" id="KW-1185">Reference proteome</keyword>
<dbReference type="AlphaFoldDB" id="A0A5C6AQN0"/>
<dbReference type="Proteomes" id="UP000317421">
    <property type="component" value="Unassembled WGS sequence"/>
</dbReference>
<dbReference type="GO" id="GO:0030674">
    <property type="term" value="F:protein-macromolecule adaptor activity"/>
    <property type="evidence" value="ECO:0007669"/>
    <property type="project" value="InterPro"/>
</dbReference>
<dbReference type="SUPFAM" id="SSF50969">
    <property type="entry name" value="YVTN repeat-like/Quinoprotein amine dehydrogenase"/>
    <property type="match status" value="1"/>
</dbReference>
<dbReference type="GO" id="GO:0008092">
    <property type="term" value="F:cytoskeletal protein binding"/>
    <property type="evidence" value="ECO:0007669"/>
    <property type="project" value="InterPro"/>
</dbReference>
<dbReference type="InterPro" id="IPR011044">
    <property type="entry name" value="Quino_amine_DH_bsu"/>
</dbReference>
<evidence type="ECO:0000259" key="2">
    <source>
        <dbReference type="Pfam" id="PF03983"/>
    </source>
</evidence>
<gene>
    <name evidence="3" type="ORF">Pla108_14560</name>
</gene>
<dbReference type="RefSeq" id="WP_197526314.1">
    <property type="nucleotide sequence ID" value="NZ_SJPR01000001.1"/>
</dbReference>
<feature type="region of interest" description="Disordered" evidence="1">
    <location>
        <begin position="178"/>
        <end position="207"/>
    </location>
</feature>
<accession>A0A5C6AQN0</accession>
<dbReference type="EMBL" id="SJPR01000001">
    <property type="protein sequence ID" value="TWU00504.1"/>
    <property type="molecule type" value="Genomic_DNA"/>
</dbReference>
<dbReference type="InterPro" id="IPR007131">
    <property type="entry name" value="SHD1"/>
</dbReference>
<dbReference type="Pfam" id="PF03983">
    <property type="entry name" value="SHD1"/>
    <property type="match status" value="1"/>
</dbReference>
<dbReference type="GO" id="GO:0043130">
    <property type="term" value="F:ubiquitin binding"/>
    <property type="evidence" value="ECO:0007669"/>
    <property type="project" value="InterPro"/>
</dbReference>
<evidence type="ECO:0000256" key="1">
    <source>
        <dbReference type="SAM" id="MobiDB-lite"/>
    </source>
</evidence>
<dbReference type="Gene3D" id="2.130.10.10">
    <property type="entry name" value="YVTN repeat-like/Quinoprotein amine dehydrogenase"/>
    <property type="match status" value="1"/>
</dbReference>
<comment type="caution">
    <text evidence="3">The sequence shown here is derived from an EMBL/GenBank/DDBJ whole genome shotgun (WGS) entry which is preliminary data.</text>
</comment>
<name>A0A5C6AQN0_9BACT</name>
<protein>
    <recommendedName>
        <fullName evidence="2">SLA1 homology domain-containing protein</fullName>
    </recommendedName>
</protein>
<feature type="domain" description="SLA1 homology" evidence="2">
    <location>
        <begin position="295"/>
        <end position="353"/>
    </location>
</feature>
<dbReference type="GO" id="GO:0042802">
    <property type="term" value="F:identical protein binding"/>
    <property type="evidence" value="ECO:0007669"/>
    <property type="project" value="InterPro"/>
</dbReference>
<sequence>MTMFRQIKSPLPAILLRTAAGLLAGFGILATGGQCLGQEVTIQVANADEIVASLPDTSLVKDVFEAIDRDLSSVAFHRDARSVTPQDLTNQLIVLSAPDAVTNSNFAVRNGVATFRLSPVEDFPAFLESIDYGEVVSEDASTLIVRVKIHVDELKPDKLMARAEKKGDDEADMLEALLNGNSRSKKPSFPMDGRFDLPGMSDEPDEPDVRERLGADYAEGDYVEILLEGKPHVGTVLAVEEGTFGKAQAHVRLTDTQPLQKQLKRSLRRRLEKAEEFAFWAPVERLRRLTGPPADAPEERTWQDATGKFKVAATYQKLDGQSVVLKLSNGKETRVPLARLSDADRAYVQQLQEKADNPFVATPTANPAAGRSLRADWRNVKRISLSNSSNWRWKPPAVSRPNVVASSVDRIDLDTPTGDSPFGTKLVKLSISPDGGSAVAVMEVGHMDTRTHLQHLDLKSGAADQLVDCPLESRVLDALPADKLVALTTEDHGDNSTRLFIQKLRNGTLEAVTDLDTDVPGSFFHGIDHARILDGSRVLVCSKSDRWTIWDFTTGEAVYTFELDAGFNPRVALGPSGRFLFAGGSNAIVVVDLDAGKQVASLAHNFSRLGELSVDDRLKRLAISSGDNLYTVDLSTGKPTNALFGFPHDCDVDFLGKFLLVENRYIVAPEYPIFLWQYVMADGASYDNHATLRGRQLWYASRHGQQSGISWSVSSVPVPHDAVRDKFKELGDLDDLIILKENDPVTIVADTDLDAATEESLVKATTDTFRAAGYKIVAAEDADEKTKKVIVTCKKASEPVTVQIGNPDAKPPDADERPDQQLARNHNLPAWVLLHSGPRGGAFGWMWEDHTITPYQSSISIRLGDKEIWTDGLRVREGQRYWPINKETPQDVIARITQPNTERLLELTLPAQMCKPGPVGGAYGASLLNADGIVSDYLGEGRKE</sequence>
<organism evidence="3 4">
    <name type="scientific">Botrimarina colliarenosi</name>
    <dbReference type="NCBI Taxonomy" id="2528001"/>
    <lineage>
        <taxon>Bacteria</taxon>
        <taxon>Pseudomonadati</taxon>
        <taxon>Planctomycetota</taxon>
        <taxon>Planctomycetia</taxon>
        <taxon>Pirellulales</taxon>
        <taxon>Lacipirellulaceae</taxon>
        <taxon>Botrimarina</taxon>
    </lineage>
</organism>
<evidence type="ECO:0000313" key="4">
    <source>
        <dbReference type="Proteomes" id="UP000317421"/>
    </source>
</evidence>